<comment type="caution">
    <text evidence="2">The sequence shown here is derived from an EMBL/GenBank/DDBJ whole genome shotgun (WGS) entry which is preliminary data.</text>
</comment>
<accession>A0A2D0N3F9</accession>
<evidence type="ECO:0000313" key="2">
    <source>
        <dbReference type="EMBL" id="PHN02930.1"/>
    </source>
</evidence>
<dbReference type="NCBIfam" id="NF047619">
    <property type="entry name" value="NADase_discoid"/>
    <property type="match status" value="1"/>
</dbReference>
<feature type="domain" description="NAD glycohydrolase translocation F5/8 type C" evidence="1">
    <location>
        <begin position="92"/>
        <end position="238"/>
    </location>
</feature>
<sequence>MNYSIFLPPEAGSALIFRNGIRQAAPGAIITVKSKFMKISFVLLLCLFALQLSAQEASIPSFGPRKAGIPLFEDLEAMADGACSLGCGIGWTLSATSTLESQSGNTYDVSKLEDGKRSTAWVEGVKGNGIGQRIMITFDEPYGDEKDLKIPFHGMIITNGYSKNADIWTKNGRVKKLLVWLNSKKMCYLELDDDLYPQQFFWTSNLVMVGPSDVVSLEIVEVYPGSKYEDTAISDLGFHGAH</sequence>
<dbReference type="InterPro" id="IPR057561">
    <property type="entry name" value="NADase_transloc"/>
</dbReference>
<organism evidence="2 3">
    <name type="scientific">Flavilitoribacter nigricans (strain ATCC 23147 / DSM 23189 / NBRC 102662 / NCIMB 1420 / SS-2)</name>
    <name type="common">Lewinella nigricans</name>
    <dbReference type="NCBI Taxonomy" id="1122177"/>
    <lineage>
        <taxon>Bacteria</taxon>
        <taxon>Pseudomonadati</taxon>
        <taxon>Bacteroidota</taxon>
        <taxon>Saprospiria</taxon>
        <taxon>Saprospirales</taxon>
        <taxon>Lewinellaceae</taxon>
        <taxon>Flavilitoribacter</taxon>
    </lineage>
</organism>
<name>A0A2D0N3F9_FLAN2</name>
<gene>
    <name evidence="2" type="ORF">CRP01_29430</name>
</gene>
<evidence type="ECO:0000259" key="1">
    <source>
        <dbReference type="Pfam" id="PF25302"/>
    </source>
</evidence>
<dbReference type="AlphaFoldDB" id="A0A2D0N3F9"/>
<reference evidence="2 3" key="1">
    <citation type="submission" date="2017-10" db="EMBL/GenBank/DDBJ databases">
        <title>The draft genome sequence of Lewinella nigricans NBRC 102662.</title>
        <authorList>
            <person name="Wang K."/>
        </authorList>
    </citation>
    <scope>NUCLEOTIDE SEQUENCE [LARGE SCALE GENOMIC DNA]</scope>
    <source>
        <strain evidence="2 3">NBRC 102662</strain>
    </source>
</reference>
<keyword evidence="3" id="KW-1185">Reference proteome</keyword>
<dbReference type="EMBL" id="PDUD01000035">
    <property type="protein sequence ID" value="PHN02930.1"/>
    <property type="molecule type" value="Genomic_DNA"/>
</dbReference>
<dbReference type="Pfam" id="PF25302">
    <property type="entry name" value="NADase_transloc"/>
    <property type="match status" value="1"/>
</dbReference>
<protein>
    <recommendedName>
        <fullName evidence="1">NAD glycohydrolase translocation F5/8 type C domain-containing protein</fullName>
    </recommendedName>
</protein>
<proteinExistence type="predicted"/>
<dbReference type="Proteomes" id="UP000223913">
    <property type="component" value="Unassembled WGS sequence"/>
</dbReference>
<evidence type="ECO:0000313" key="3">
    <source>
        <dbReference type="Proteomes" id="UP000223913"/>
    </source>
</evidence>